<evidence type="ECO:0000313" key="1">
    <source>
        <dbReference type="EMBL" id="KAK3081474.1"/>
    </source>
</evidence>
<dbReference type="EMBL" id="JAWDJW010000153">
    <property type="protein sequence ID" value="KAK3081474.1"/>
    <property type="molecule type" value="Genomic_DNA"/>
</dbReference>
<protein>
    <submittedName>
        <fullName evidence="1">Uncharacterized protein</fullName>
    </submittedName>
</protein>
<evidence type="ECO:0000313" key="2">
    <source>
        <dbReference type="Proteomes" id="UP001186974"/>
    </source>
</evidence>
<reference evidence="1" key="1">
    <citation type="submission" date="2024-09" db="EMBL/GenBank/DDBJ databases">
        <title>Black Yeasts Isolated from many extreme environments.</title>
        <authorList>
            <person name="Coleine C."/>
            <person name="Stajich J.E."/>
            <person name="Selbmann L."/>
        </authorList>
    </citation>
    <scope>NUCLEOTIDE SEQUENCE</scope>
    <source>
        <strain evidence="1">CCFEE 5737</strain>
    </source>
</reference>
<sequence>WGAIWLDKRAFSHERDVRRATGFSKFAPPNEEQLPVFDISDSHHEMYDVSREYRAAQAGPQQEHADEEFESMNEDEDSPDGDDDDDDADEEDEEEDEEENEDEHDDDDDDSDNGDESELLVSHDGTLSTVDSATATPQQIQDQLQNVMSIMQQAHTQVTSTATVSVPTWSSASNKRTLLESVAHQAPPPPIPSCPILQLSVRDIFLLQPVNMRRGHHLLGDAPPVVHTNDPFRQRIIAAGVLHPSFNPAYTRIWDRMCFHESIPELGIVIVGSPIGRVLILSMARTILDKDPIYCFRMDAILPFKSQEDTGLRPAALMSGIAASPLQGVAGNKANARWRLMMYYADHSILSYELANTSQKSDVTSNYVV</sequence>
<dbReference type="Proteomes" id="UP001186974">
    <property type="component" value="Unassembled WGS sequence"/>
</dbReference>
<name>A0ACC3DXN9_9PEZI</name>
<feature type="non-terminal residue" evidence="1">
    <location>
        <position position="1"/>
    </location>
</feature>
<accession>A0ACC3DXN9</accession>
<comment type="caution">
    <text evidence="1">The sequence shown here is derived from an EMBL/GenBank/DDBJ whole genome shotgun (WGS) entry which is preliminary data.</text>
</comment>
<gene>
    <name evidence="1" type="ORF">LTS18_006331</name>
</gene>
<proteinExistence type="predicted"/>
<organism evidence="1 2">
    <name type="scientific">Coniosporium uncinatum</name>
    <dbReference type="NCBI Taxonomy" id="93489"/>
    <lineage>
        <taxon>Eukaryota</taxon>
        <taxon>Fungi</taxon>
        <taxon>Dikarya</taxon>
        <taxon>Ascomycota</taxon>
        <taxon>Pezizomycotina</taxon>
        <taxon>Dothideomycetes</taxon>
        <taxon>Dothideomycetes incertae sedis</taxon>
        <taxon>Coniosporium</taxon>
    </lineage>
</organism>
<keyword evidence="2" id="KW-1185">Reference proteome</keyword>